<dbReference type="OrthoDB" id="5393181at2759"/>
<feature type="compositionally biased region" description="Polar residues" evidence="4">
    <location>
        <begin position="74"/>
        <end position="89"/>
    </location>
</feature>
<name>A0A165NG38_EXIGL</name>
<feature type="compositionally biased region" description="Basic and acidic residues" evidence="4">
    <location>
        <begin position="30"/>
        <end position="42"/>
    </location>
</feature>
<dbReference type="InParanoid" id="A0A165NG38"/>
<accession>A0A165NG38</accession>
<proteinExistence type="predicted"/>
<evidence type="ECO:0000256" key="3">
    <source>
        <dbReference type="ARBA" id="ARBA00023136"/>
    </source>
</evidence>
<evidence type="ECO:0000256" key="1">
    <source>
        <dbReference type="ARBA" id="ARBA00022692"/>
    </source>
</evidence>
<dbReference type="STRING" id="1314781.A0A165NG38"/>
<feature type="transmembrane region" description="Helical" evidence="5">
    <location>
        <begin position="291"/>
        <end position="315"/>
    </location>
</feature>
<dbReference type="GO" id="GO:0006890">
    <property type="term" value="P:retrograde vesicle-mediated transport, Golgi to endoplasmic reticulum"/>
    <property type="evidence" value="ECO:0007669"/>
    <property type="project" value="TreeGrafter"/>
</dbReference>
<keyword evidence="2 5" id="KW-1133">Transmembrane helix</keyword>
<feature type="region of interest" description="Disordered" evidence="4">
    <location>
        <begin position="1"/>
        <end position="117"/>
    </location>
</feature>
<evidence type="ECO:0000313" key="7">
    <source>
        <dbReference type="Proteomes" id="UP000077266"/>
    </source>
</evidence>
<gene>
    <name evidence="6" type="ORF">EXIGLDRAFT_738682</name>
</gene>
<dbReference type="PANTHER" id="PTHR28263">
    <property type="entry name" value="GOLGI TO ER TRAFFIC PROTEIN 2"/>
    <property type="match status" value="1"/>
</dbReference>
<keyword evidence="3 5" id="KW-0472">Membrane</keyword>
<dbReference type="Proteomes" id="UP000077266">
    <property type="component" value="Unassembled WGS sequence"/>
</dbReference>
<evidence type="ECO:0000256" key="4">
    <source>
        <dbReference type="SAM" id="MobiDB-lite"/>
    </source>
</evidence>
<feature type="compositionally biased region" description="Basic and acidic residues" evidence="4">
    <location>
        <begin position="10"/>
        <end position="23"/>
    </location>
</feature>
<feature type="transmembrane region" description="Helical" evidence="5">
    <location>
        <begin position="188"/>
        <end position="206"/>
    </location>
</feature>
<dbReference type="Pfam" id="PF08690">
    <property type="entry name" value="GET2"/>
    <property type="match status" value="1"/>
</dbReference>
<evidence type="ECO:0000256" key="2">
    <source>
        <dbReference type="ARBA" id="ARBA00022989"/>
    </source>
</evidence>
<dbReference type="PANTHER" id="PTHR28263:SF1">
    <property type="entry name" value="GOLGI TO ER TRAFFIC PROTEIN 2"/>
    <property type="match status" value="1"/>
</dbReference>
<sequence length="321" mass="34589">MSAAARAKARREALLNRGTDRLAKLTTSARGEDAAHFSHDRPLAPSLTNFLGEDSPMNSTASLPSTPHRRPQRAESSSPAQPSNLSRSTSMPPSNSLAAMSAPPPMPMPTIEDFASALPPGMQLPPFFEQILAGAAAGGGGGGTGIGDDPFAALTGPGGFPGMPPLMQQQQAQMQQEPPRPRTLAQRLMPLFHLVAVIALVAYMTFAQRLHNASWEQRSTAWNSLARRRDDREVSVLPPGFFWAFLALELMLHSMRIFSRNDRVQLPGIVSFALPHLPPPIPSLILNGARYYTMLGMLLDDIAALVFALGVVVWFHGFGVA</sequence>
<feature type="compositionally biased region" description="Polar residues" evidence="4">
    <location>
        <begin position="56"/>
        <end position="65"/>
    </location>
</feature>
<feature type="compositionally biased region" description="Low complexity" evidence="4">
    <location>
        <begin position="90"/>
        <end position="101"/>
    </location>
</feature>
<keyword evidence="7" id="KW-1185">Reference proteome</keyword>
<protein>
    <recommendedName>
        <fullName evidence="8">Golgi to ER traffic protein 2</fullName>
    </recommendedName>
</protein>
<reference evidence="6 7" key="1">
    <citation type="journal article" date="2016" name="Mol. Biol. Evol.">
        <title>Comparative Genomics of Early-Diverging Mushroom-Forming Fungi Provides Insights into the Origins of Lignocellulose Decay Capabilities.</title>
        <authorList>
            <person name="Nagy L.G."/>
            <person name="Riley R."/>
            <person name="Tritt A."/>
            <person name="Adam C."/>
            <person name="Daum C."/>
            <person name="Floudas D."/>
            <person name="Sun H."/>
            <person name="Yadav J.S."/>
            <person name="Pangilinan J."/>
            <person name="Larsson K.H."/>
            <person name="Matsuura K."/>
            <person name="Barry K."/>
            <person name="Labutti K."/>
            <person name="Kuo R."/>
            <person name="Ohm R.A."/>
            <person name="Bhattacharya S.S."/>
            <person name="Shirouzu T."/>
            <person name="Yoshinaga Y."/>
            <person name="Martin F.M."/>
            <person name="Grigoriev I.V."/>
            <person name="Hibbett D.S."/>
        </authorList>
    </citation>
    <scope>NUCLEOTIDE SEQUENCE [LARGE SCALE GENOMIC DNA]</scope>
    <source>
        <strain evidence="6 7">HHB12029</strain>
    </source>
</reference>
<evidence type="ECO:0000313" key="6">
    <source>
        <dbReference type="EMBL" id="KZW00697.1"/>
    </source>
</evidence>
<feature type="transmembrane region" description="Helical" evidence="5">
    <location>
        <begin position="240"/>
        <end position="258"/>
    </location>
</feature>
<evidence type="ECO:0000256" key="5">
    <source>
        <dbReference type="SAM" id="Phobius"/>
    </source>
</evidence>
<keyword evidence="1 5" id="KW-0812">Transmembrane</keyword>
<dbReference type="EMBL" id="KV425899">
    <property type="protein sequence ID" value="KZW00697.1"/>
    <property type="molecule type" value="Genomic_DNA"/>
</dbReference>
<organism evidence="6 7">
    <name type="scientific">Exidia glandulosa HHB12029</name>
    <dbReference type="NCBI Taxonomy" id="1314781"/>
    <lineage>
        <taxon>Eukaryota</taxon>
        <taxon>Fungi</taxon>
        <taxon>Dikarya</taxon>
        <taxon>Basidiomycota</taxon>
        <taxon>Agaricomycotina</taxon>
        <taxon>Agaricomycetes</taxon>
        <taxon>Auriculariales</taxon>
        <taxon>Exidiaceae</taxon>
        <taxon>Exidia</taxon>
    </lineage>
</organism>
<dbReference type="InterPro" id="IPR028143">
    <property type="entry name" value="Get2/sif1"/>
</dbReference>
<dbReference type="AlphaFoldDB" id="A0A165NG38"/>
<evidence type="ECO:0008006" key="8">
    <source>
        <dbReference type="Google" id="ProtNLM"/>
    </source>
</evidence>